<evidence type="ECO:0000259" key="2">
    <source>
        <dbReference type="Pfam" id="PF00656"/>
    </source>
</evidence>
<proteinExistence type="inferred from homology"/>
<dbReference type="InterPro" id="IPR011600">
    <property type="entry name" value="Pept_C14_caspase"/>
</dbReference>
<reference evidence="3 4" key="1">
    <citation type="submission" date="2017-09" db="EMBL/GenBank/DDBJ databases">
        <title>WGS assembly of Aquilegia coerulea Goldsmith.</title>
        <authorList>
            <person name="Hodges S."/>
            <person name="Kramer E."/>
            <person name="Nordborg M."/>
            <person name="Tomkins J."/>
            <person name="Borevitz J."/>
            <person name="Derieg N."/>
            <person name="Yan J."/>
            <person name="Mihaltcheva S."/>
            <person name="Hayes R.D."/>
            <person name="Rokhsar D."/>
        </authorList>
    </citation>
    <scope>NUCLEOTIDE SEQUENCE [LARGE SCALE GENOMIC DNA]</scope>
    <source>
        <strain evidence="4">cv. Goldsmith</strain>
    </source>
</reference>
<dbReference type="OrthoDB" id="3223806at2759"/>
<dbReference type="GO" id="GO:0004197">
    <property type="term" value="F:cysteine-type endopeptidase activity"/>
    <property type="evidence" value="ECO:0007669"/>
    <property type="project" value="InterPro"/>
</dbReference>
<dbReference type="InterPro" id="IPR050452">
    <property type="entry name" value="Metacaspase"/>
</dbReference>
<dbReference type="GO" id="GO:0006508">
    <property type="term" value="P:proteolysis"/>
    <property type="evidence" value="ECO:0007669"/>
    <property type="project" value="InterPro"/>
</dbReference>
<name>A0A2G5E8K7_AQUCA</name>
<dbReference type="Pfam" id="PF00656">
    <property type="entry name" value="Peptidase_C14"/>
    <property type="match status" value="1"/>
</dbReference>
<organism evidence="3 4">
    <name type="scientific">Aquilegia coerulea</name>
    <name type="common">Rocky mountain columbine</name>
    <dbReference type="NCBI Taxonomy" id="218851"/>
    <lineage>
        <taxon>Eukaryota</taxon>
        <taxon>Viridiplantae</taxon>
        <taxon>Streptophyta</taxon>
        <taxon>Embryophyta</taxon>
        <taxon>Tracheophyta</taxon>
        <taxon>Spermatophyta</taxon>
        <taxon>Magnoliopsida</taxon>
        <taxon>Ranunculales</taxon>
        <taxon>Ranunculaceae</taxon>
        <taxon>Thalictroideae</taxon>
        <taxon>Aquilegia</taxon>
    </lineage>
</organism>
<dbReference type="InterPro" id="IPR029030">
    <property type="entry name" value="Caspase-like_dom_sf"/>
</dbReference>
<dbReference type="Gene3D" id="3.40.50.12660">
    <property type="match status" value="2"/>
</dbReference>
<evidence type="ECO:0000313" key="3">
    <source>
        <dbReference type="EMBL" id="PIA52096.1"/>
    </source>
</evidence>
<gene>
    <name evidence="3" type="ORF">AQUCO_01000169v1</name>
</gene>
<dbReference type="PANTHER" id="PTHR48104:SF7">
    <property type="entry name" value="METACASPASE-9"/>
    <property type="match status" value="1"/>
</dbReference>
<feature type="domain" description="Peptidase C14 caspase" evidence="2">
    <location>
        <begin position="26"/>
        <end position="316"/>
    </location>
</feature>
<evidence type="ECO:0000313" key="4">
    <source>
        <dbReference type="Proteomes" id="UP000230069"/>
    </source>
</evidence>
<dbReference type="PANTHER" id="PTHR48104">
    <property type="entry name" value="METACASPASE-4"/>
    <property type="match status" value="1"/>
</dbReference>
<dbReference type="FunCoup" id="A0A2G5E8K7">
    <property type="interactions" value="46"/>
</dbReference>
<dbReference type="AlphaFoldDB" id="A0A2G5E8K7"/>
<dbReference type="InParanoid" id="A0A2G5E8K7"/>
<protein>
    <recommendedName>
        <fullName evidence="2">Peptidase C14 caspase domain-containing protein</fullName>
    </recommendedName>
</protein>
<keyword evidence="4" id="KW-1185">Reference proteome</keyword>
<dbReference type="SUPFAM" id="SSF52129">
    <property type="entry name" value="Caspase-like"/>
    <property type="match status" value="1"/>
</dbReference>
<comment type="similarity">
    <text evidence="1">Belongs to the peptidase C14B family.</text>
</comment>
<sequence length="331" mass="36465">MYIYIRKMVANNSILCLTIMLMEKKKRMAVLVGCNYPNTPNELHGCINDVLSMRDMLVEHFGFDLNHIEVLIDAPGSLVMPTGANIRKSLNRMIDQAEPGDVLFFHYSGHGTRIPTNHGFKHDEAIVPTDLNLITDVDFRQLVNRLPEKSSFTIISDSCHSGGLIDKEKEQIGPSSMNLTLPISLNRPKNIPFHYILNDLTSLSGIQSSDIGNHLQEIFGNEASAKFHKNKVLQGILGPIHPDSGILLSGCQANETSADMNPTMEGGKAYGAFSNAVQMVIKENGTGLSNKQLIIKTRNVLQTQGFDQHPCLYCSDANADKPFLCLPAAMS</sequence>
<dbReference type="STRING" id="218851.A0A2G5E8K7"/>
<dbReference type="GO" id="GO:0005737">
    <property type="term" value="C:cytoplasm"/>
    <property type="evidence" value="ECO:0007669"/>
    <property type="project" value="TreeGrafter"/>
</dbReference>
<accession>A0A2G5E8K7</accession>
<dbReference type="EMBL" id="KZ305027">
    <property type="protein sequence ID" value="PIA52096.1"/>
    <property type="molecule type" value="Genomic_DNA"/>
</dbReference>
<dbReference type="Proteomes" id="UP000230069">
    <property type="component" value="Unassembled WGS sequence"/>
</dbReference>
<evidence type="ECO:0000256" key="1">
    <source>
        <dbReference type="ARBA" id="ARBA00009005"/>
    </source>
</evidence>